<dbReference type="GO" id="GO:0045037">
    <property type="term" value="P:protein import into chloroplast stroma"/>
    <property type="evidence" value="ECO:0007669"/>
    <property type="project" value="TreeGrafter"/>
</dbReference>
<feature type="domain" description="STI1" evidence="15">
    <location>
        <begin position="335"/>
        <end position="369"/>
    </location>
</feature>
<dbReference type="EMBL" id="HBDV01000008">
    <property type="protein sequence ID" value="CAD8215731.1"/>
    <property type="molecule type" value="Transcribed_RNA"/>
</dbReference>
<evidence type="ECO:0000256" key="4">
    <source>
        <dbReference type="ARBA" id="ARBA00022692"/>
    </source>
</evidence>
<dbReference type="InterPro" id="IPR038108">
    <property type="entry name" value="RPN13_DEUBAD_sf"/>
</dbReference>
<dbReference type="PANTHER" id="PTHR47296:SF1">
    <property type="entry name" value="PROTEIN TIC 40, CHLOROPLASTIC"/>
    <property type="match status" value="1"/>
</dbReference>
<evidence type="ECO:0000256" key="14">
    <source>
        <dbReference type="SAM" id="MobiDB-lite"/>
    </source>
</evidence>
<evidence type="ECO:0000256" key="5">
    <source>
        <dbReference type="ARBA" id="ARBA00022737"/>
    </source>
</evidence>
<dbReference type="GO" id="GO:0009658">
    <property type="term" value="P:chloroplast organization"/>
    <property type="evidence" value="ECO:0007669"/>
    <property type="project" value="TreeGrafter"/>
</dbReference>
<dbReference type="InterPro" id="IPR006636">
    <property type="entry name" value="STI1_HS-bd"/>
</dbReference>
<evidence type="ECO:0000256" key="3">
    <source>
        <dbReference type="ARBA" id="ARBA00022640"/>
    </source>
</evidence>
<sequence length="472" mass="49964">MITLNVNSGKLSNACLKAAHLSGSRCSFPIHLPTRAQTSRISRKEFRVISRAKNDSKQAKVAADEVVTQPEVVESFQAPPAGAMPPPGYVVAPSPLYSSVQAPVPPPPPPASSVPPWMWVSLGVLLAGGGMKALQMLGGAKQSMQDAAMQQMLKTMMAQAGGPGGAPPPSPFTPPMGTPPTWAPPPTPNPAAWAPTPPPSQVPPPPTPASVPSPPKDSATASDSNSSKSMHASNSATAEKSPVQKSSSSMFKDVDPSNIAAAPKVEATESAVEAEVMADRYQPGETGRETAPGDDPWAAWGGAPPGANYAGMPSPGPGGMTGAFTLEMFEKMIDDPTMQGMLLPHLPEGMRDPATIKFMLENPMYRNMLEQSFEQMNSGQMDPQMMERMKDFDVNNPEVKSQFDQLGVSPQDVMSKISENPEIAVAFQNPKIQAAIMDCSTNPMNISKYQNDPEVMQVFLKISTLFPGAGMS</sequence>
<gene>
    <name evidence="16" type="ORF">PAMY1081_LOCUS5</name>
</gene>
<keyword evidence="4" id="KW-0812">Transmembrane</keyword>
<evidence type="ECO:0000256" key="12">
    <source>
        <dbReference type="ARBA" id="ARBA00070821"/>
    </source>
</evidence>
<evidence type="ECO:0000256" key="1">
    <source>
        <dbReference type="ARBA" id="ARBA00022448"/>
    </source>
</evidence>
<dbReference type="Pfam" id="PF17830">
    <property type="entry name" value="STI1-HOP_DP"/>
    <property type="match status" value="1"/>
</dbReference>
<keyword evidence="1" id="KW-0813">Transport</keyword>
<evidence type="ECO:0000256" key="8">
    <source>
        <dbReference type="ARBA" id="ARBA00022989"/>
    </source>
</evidence>
<evidence type="ECO:0000256" key="6">
    <source>
        <dbReference type="ARBA" id="ARBA00022927"/>
    </source>
</evidence>
<dbReference type="InterPro" id="IPR041243">
    <property type="entry name" value="STI1/HOP_DP"/>
</dbReference>
<dbReference type="GO" id="GO:0009706">
    <property type="term" value="C:chloroplast inner membrane"/>
    <property type="evidence" value="ECO:0007669"/>
    <property type="project" value="UniProtKB-SubCell"/>
</dbReference>
<feature type="compositionally biased region" description="Low complexity" evidence="14">
    <location>
        <begin position="293"/>
        <end position="313"/>
    </location>
</feature>
<evidence type="ECO:0000256" key="13">
    <source>
        <dbReference type="ARBA" id="ARBA00082202"/>
    </source>
</evidence>
<evidence type="ECO:0000256" key="11">
    <source>
        <dbReference type="ARBA" id="ARBA00060470"/>
    </source>
</evidence>
<keyword evidence="5" id="KW-0677">Repeat</keyword>
<evidence type="ECO:0000259" key="15">
    <source>
        <dbReference type="SMART" id="SM00727"/>
    </source>
</evidence>
<proteinExistence type="predicted"/>
<feature type="region of interest" description="Disordered" evidence="14">
    <location>
        <begin position="158"/>
        <end position="255"/>
    </location>
</feature>
<dbReference type="PANTHER" id="PTHR47296">
    <property type="entry name" value="PROTEIN TIC 40, CHLOROPLASTIC"/>
    <property type="match status" value="1"/>
</dbReference>
<feature type="domain" description="STI1" evidence="15">
    <location>
        <begin position="420"/>
        <end position="459"/>
    </location>
</feature>
<name>A0A7R9SUV4_9CHLO</name>
<comment type="subcellular location">
    <subcellularLocation>
        <location evidence="11">Plastid</location>
        <location evidence="11">Chloroplast inner membrane</location>
        <topology evidence="11">Single-pass membrane protein</topology>
    </subcellularLocation>
</comment>
<keyword evidence="9" id="KW-0472">Membrane</keyword>
<dbReference type="AlphaFoldDB" id="A0A7R9SUV4"/>
<organism evidence="16">
    <name type="scientific">Polyblepharides amylifera</name>
    <dbReference type="NCBI Taxonomy" id="1486889"/>
    <lineage>
        <taxon>Eukaryota</taxon>
        <taxon>Viridiplantae</taxon>
        <taxon>Chlorophyta</taxon>
        <taxon>Pyramimonadophyceae</taxon>
        <taxon>Pyramimonadales</taxon>
        <taxon>Polyblepharidaceae</taxon>
        <taxon>Polyblepharides</taxon>
    </lineage>
</organism>
<feature type="compositionally biased region" description="Low complexity" evidence="14">
    <location>
        <begin position="216"/>
        <end position="236"/>
    </location>
</feature>
<protein>
    <recommendedName>
        <fullName evidence="12">Protein TIC 40, chloroplastic</fullName>
    </recommendedName>
    <alternativeName>
        <fullName evidence="13">Translocon at the inner envelope membrane of chloroplasts 40</fullName>
    </alternativeName>
</protein>
<dbReference type="FunFam" id="1.10.260.100:FF:000008">
    <property type="entry name" value="Protein TIC 40, chloroplastic"/>
    <property type="match status" value="1"/>
</dbReference>
<evidence type="ECO:0000256" key="2">
    <source>
        <dbReference type="ARBA" id="ARBA00022528"/>
    </source>
</evidence>
<dbReference type="Gene3D" id="1.10.260.100">
    <property type="match status" value="1"/>
</dbReference>
<feature type="region of interest" description="Disordered" evidence="14">
    <location>
        <begin position="280"/>
        <end position="314"/>
    </location>
</feature>
<comment type="function">
    <text evidence="10">Involved in protein precursor import into chloroplasts. Part of the motor complex consisting of a co-chaperone (TIC40) and a chaperone (HSP93) associated with the import channel (TIC110). Causes the release of bound transit peptides from TIC110 and stimulates ATP hydrolysis by HSP93. Involved in reinsertion of proteins from the chloroplast stroma into the inner membrane.</text>
</comment>
<evidence type="ECO:0000313" key="16">
    <source>
        <dbReference type="EMBL" id="CAD8215731.1"/>
    </source>
</evidence>
<keyword evidence="8" id="KW-1133">Transmembrane helix</keyword>
<accession>A0A7R9SUV4</accession>
<dbReference type="GO" id="GO:0009535">
    <property type="term" value="C:chloroplast thylakoid membrane"/>
    <property type="evidence" value="ECO:0007669"/>
    <property type="project" value="TreeGrafter"/>
</dbReference>
<evidence type="ECO:0000256" key="7">
    <source>
        <dbReference type="ARBA" id="ARBA00022946"/>
    </source>
</evidence>
<evidence type="ECO:0000256" key="10">
    <source>
        <dbReference type="ARBA" id="ARBA00056414"/>
    </source>
</evidence>
<reference evidence="16" key="1">
    <citation type="submission" date="2021-01" db="EMBL/GenBank/DDBJ databases">
        <authorList>
            <person name="Corre E."/>
            <person name="Pelletier E."/>
            <person name="Niang G."/>
            <person name="Scheremetjew M."/>
            <person name="Finn R."/>
            <person name="Kale V."/>
            <person name="Holt S."/>
            <person name="Cochrane G."/>
            <person name="Meng A."/>
            <person name="Brown T."/>
            <person name="Cohen L."/>
        </authorList>
    </citation>
    <scope>NUCLEOTIDE SEQUENCE</scope>
    <source>
        <strain evidence="16">CCMP720</strain>
    </source>
</reference>
<dbReference type="Gene3D" id="1.10.2020.20">
    <property type="match status" value="1"/>
</dbReference>
<keyword evidence="2" id="KW-0150">Chloroplast</keyword>
<feature type="compositionally biased region" description="Pro residues" evidence="14">
    <location>
        <begin position="165"/>
        <end position="215"/>
    </location>
</feature>
<dbReference type="PRINTS" id="PR01217">
    <property type="entry name" value="PRICHEXTENSN"/>
</dbReference>
<keyword evidence="6" id="KW-0653">Protein transport</keyword>
<evidence type="ECO:0000256" key="9">
    <source>
        <dbReference type="ARBA" id="ARBA00023136"/>
    </source>
</evidence>
<keyword evidence="3" id="KW-0934">Plastid</keyword>
<dbReference type="SMART" id="SM00727">
    <property type="entry name" value="STI1"/>
    <property type="match status" value="2"/>
</dbReference>
<keyword evidence="7" id="KW-0809">Transit peptide</keyword>